<accession>B9YDE5</accession>
<evidence type="ECO:0000313" key="2">
    <source>
        <dbReference type="EMBL" id="EEF66002.1"/>
    </source>
</evidence>
<dbReference type="AlphaFoldDB" id="B9YDE5"/>
<feature type="transmembrane region" description="Helical" evidence="1">
    <location>
        <begin position="20"/>
        <end position="37"/>
    </location>
</feature>
<comment type="caution">
    <text evidence="2">The sequence shown here is derived from an EMBL/GenBank/DDBJ whole genome shotgun (WGS) entry which is preliminary data.</text>
</comment>
<dbReference type="HOGENOM" id="CLU_3234569_0_0_9"/>
<dbReference type="STRING" id="545696.HOLDEFILI_03862"/>
<sequence length="43" mass="4822">MKESWKNKRKRIKSNTGNQAGSTIWGLIVTFLFVNASDPGKLV</sequence>
<keyword evidence="1" id="KW-0472">Membrane</keyword>
<name>B9YDE5_9FIRM</name>
<protein>
    <submittedName>
        <fullName evidence="2">Uncharacterized protein</fullName>
    </submittedName>
</protein>
<keyword evidence="1" id="KW-0812">Transmembrane</keyword>
<evidence type="ECO:0000256" key="1">
    <source>
        <dbReference type="SAM" id="Phobius"/>
    </source>
</evidence>
<dbReference type="Proteomes" id="UP000005950">
    <property type="component" value="Unassembled WGS sequence"/>
</dbReference>
<reference evidence="2 3" key="1">
    <citation type="submission" date="2008-12" db="EMBL/GenBank/DDBJ databases">
        <authorList>
            <person name="Fulton L."/>
            <person name="Clifton S."/>
            <person name="Fulton B."/>
            <person name="Xu J."/>
            <person name="Minx P."/>
            <person name="Pepin K.H."/>
            <person name="Johnson M."/>
            <person name="Bhonagiri V."/>
            <person name="Nash W.E."/>
            <person name="Mardis E.R."/>
            <person name="Wilson R.K."/>
        </authorList>
    </citation>
    <scope>NUCLEOTIDE SEQUENCE [LARGE SCALE GENOMIC DNA]</scope>
    <source>
        <strain evidence="2 3">DSM 12042</strain>
    </source>
</reference>
<gene>
    <name evidence="2" type="ORF">HOLDEFILI_03862</name>
</gene>
<organism evidence="2 3">
    <name type="scientific">Holdemania filiformis DSM 12042</name>
    <dbReference type="NCBI Taxonomy" id="545696"/>
    <lineage>
        <taxon>Bacteria</taxon>
        <taxon>Bacillati</taxon>
        <taxon>Bacillota</taxon>
        <taxon>Erysipelotrichia</taxon>
        <taxon>Erysipelotrichales</taxon>
        <taxon>Erysipelotrichaceae</taxon>
        <taxon>Holdemania</taxon>
    </lineage>
</organism>
<reference evidence="2 3" key="2">
    <citation type="submission" date="2009-02" db="EMBL/GenBank/DDBJ databases">
        <title>Draft genome sequence of Holdemania filiformis DSM 12042.</title>
        <authorList>
            <person name="Sudarsanam P."/>
            <person name="Ley R."/>
            <person name="Guruge J."/>
            <person name="Turnbaugh P.J."/>
            <person name="Mahowald M."/>
            <person name="Liep D."/>
            <person name="Gordon J."/>
        </authorList>
    </citation>
    <scope>NUCLEOTIDE SEQUENCE [LARGE SCALE GENOMIC DNA]</scope>
    <source>
        <strain evidence="2 3">DSM 12042</strain>
    </source>
</reference>
<dbReference type="EMBL" id="ACCF01000242">
    <property type="protein sequence ID" value="EEF66002.1"/>
    <property type="molecule type" value="Genomic_DNA"/>
</dbReference>
<evidence type="ECO:0000313" key="3">
    <source>
        <dbReference type="Proteomes" id="UP000005950"/>
    </source>
</evidence>
<proteinExistence type="predicted"/>
<keyword evidence="1" id="KW-1133">Transmembrane helix</keyword>